<proteinExistence type="predicted"/>
<keyword evidence="2" id="KW-1185">Reference proteome</keyword>
<dbReference type="SUPFAM" id="SSF53335">
    <property type="entry name" value="S-adenosyl-L-methionine-dependent methyltransferases"/>
    <property type="match status" value="1"/>
</dbReference>
<organism evidence="1 2">
    <name type="scientific">Endozoicomonas euniceicola</name>
    <dbReference type="NCBI Taxonomy" id="1234143"/>
    <lineage>
        <taxon>Bacteria</taxon>
        <taxon>Pseudomonadati</taxon>
        <taxon>Pseudomonadota</taxon>
        <taxon>Gammaproteobacteria</taxon>
        <taxon>Oceanospirillales</taxon>
        <taxon>Endozoicomonadaceae</taxon>
        <taxon>Endozoicomonas</taxon>
    </lineage>
</organism>
<dbReference type="InterPro" id="IPR029063">
    <property type="entry name" value="SAM-dependent_MTases_sf"/>
</dbReference>
<protein>
    <submittedName>
        <fullName evidence="1">Class I SAM-dependent methyltransferase</fullName>
    </submittedName>
</protein>
<evidence type="ECO:0000313" key="1">
    <source>
        <dbReference type="EMBL" id="UYM17301.1"/>
    </source>
</evidence>
<dbReference type="Gene3D" id="3.40.50.150">
    <property type="entry name" value="Vaccinia Virus protein VP39"/>
    <property type="match status" value="1"/>
</dbReference>
<accession>A0ABY6GWZ3</accession>
<keyword evidence="1" id="KW-0808">Transferase</keyword>
<dbReference type="EMBL" id="CP103300">
    <property type="protein sequence ID" value="UYM17301.1"/>
    <property type="molecule type" value="Genomic_DNA"/>
</dbReference>
<evidence type="ECO:0000313" key="2">
    <source>
        <dbReference type="Proteomes" id="UP001163255"/>
    </source>
</evidence>
<dbReference type="Pfam" id="PF13489">
    <property type="entry name" value="Methyltransf_23"/>
    <property type="match status" value="1"/>
</dbReference>
<name>A0ABY6GWZ3_9GAMM</name>
<dbReference type="GO" id="GO:0032259">
    <property type="term" value="P:methylation"/>
    <property type="evidence" value="ECO:0007669"/>
    <property type="project" value="UniProtKB-KW"/>
</dbReference>
<gene>
    <name evidence="1" type="ORF">NX720_05090</name>
</gene>
<sequence>MNVLVESGKHIPVNTPVPLTKQRYAETFQLLHSLSHEYEFMVSAMVKLLACHSSRAFSLLDIGPAKGIFTRNFLLQAEVKPDFYAAFEPNADHFHYLHDNVQGLTGRLQLNPEPFTPETVLQAQWDIVLMSHSIYWLQPAQPHIEAAMKGLNKSGVLVLFVQLPSALRLLHHPFKALVPASALPLNQHYCTCDLMSDLNDLGLHAEETLLPGYLDLTEIWDSEKDLLELGCFILSTELSQQPKAIQQELLYYIRANTLQLKEKKLFNQPSSLVTIRQDSQDRTHLSKSSRYEAIP</sequence>
<keyword evidence="1" id="KW-0489">Methyltransferase</keyword>
<dbReference type="Proteomes" id="UP001163255">
    <property type="component" value="Chromosome"/>
</dbReference>
<dbReference type="RefSeq" id="WP_262599829.1">
    <property type="nucleotide sequence ID" value="NZ_CP103300.1"/>
</dbReference>
<dbReference type="GO" id="GO:0008168">
    <property type="term" value="F:methyltransferase activity"/>
    <property type="evidence" value="ECO:0007669"/>
    <property type="project" value="UniProtKB-KW"/>
</dbReference>
<reference evidence="1" key="1">
    <citation type="submission" date="2022-10" db="EMBL/GenBank/DDBJ databases">
        <title>Completed Genome Sequence of two octocoral isolated bacterium, Endozoicomonas euniceicola EF212T and Endozoicomonas gorgoniicola PS125T.</title>
        <authorList>
            <person name="Chiou Y.-J."/>
            <person name="Chen Y.-H."/>
        </authorList>
    </citation>
    <scope>NUCLEOTIDE SEQUENCE</scope>
    <source>
        <strain evidence="1">EF212</strain>
    </source>
</reference>